<keyword evidence="1" id="KW-0175">Coiled coil</keyword>
<evidence type="ECO:0000259" key="4">
    <source>
        <dbReference type="Pfam" id="PF03724"/>
    </source>
</evidence>
<feature type="coiled-coil region" evidence="1">
    <location>
        <begin position="206"/>
        <end position="233"/>
    </location>
</feature>
<gene>
    <name evidence="5" type="ORF">DU428_02015</name>
</gene>
<dbReference type="Pfam" id="PF04170">
    <property type="entry name" value="NlpE"/>
    <property type="match status" value="1"/>
</dbReference>
<dbReference type="Gene3D" id="2.40.128.640">
    <property type="match status" value="1"/>
</dbReference>
<feature type="domain" description="DUF306" evidence="4">
    <location>
        <begin position="151"/>
        <end position="258"/>
    </location>
</feature>
<feature type="signal peptide" evidence="3">
    <location>
        <begin position="1"/>
        <end position="23"/>
    </location>
</feature>
<dbReference type="RefSeq" id="WP_072348890.1">
    <property type="nucleotide sequence ID" value="NZ_JAWVXR010000001.1"/>
</dbReference>
<sequence length="261" mass="28995">MKIKILGLSAIAMLFITSCNSNKKQSETDATQQEEVADMHNSQNSLDWDGTYTGTLPCADCEGIESTITLNSDLTYSAKAVYLGEKGVQFDSEGKFKWMDNGSKIQLSDEEGTMYFVGENTLTLLDKNGEKNTGELAEHYVLKKQDHSTYEFTDTKWRLVKLMGKDISDSEVFISFATDENKVFGFSGCNNFNGSFEVAHGSQLKLSEVATTLKSCEEANMDLEKEFMEMLNTADNFSLHGNTMTLNKAKMAPLATFEAVE</sequence>
<dbReference type="InterPro" id="IPR053147">
    <property type="entry name" value="Hsp_HslJ-like"/>
</dbReference>
<evidence type="ECO:0000256" key="3">
    <source>
        <dbReference type="SAM" id="SignalP"/>
    </source>
</evidence>
<dbReference type="InterPro" id="IPR005184">
    <property type="entry name" value="DUF306_Meta_HslJ"/>
</dbReference>
<evidence type="ECO:0000313" key="5">
    <source>
        <dbReference type="EMBL" id="RCU58906.1"/>
    </source>
</evidence>
<dbReference type="OrthoDB" id="5348860at2"/>
<dbReference type="PROSITE" id="PS51257">
    <property type="entry name" value="PROKAR_LIPOPROTEIN"/>
    <property type="match status" value="1"/>
</dbReference>
<dbReference type="InterPro" id="IPR038670">
    <property type="entry name" value="HslJ-like_sf"/>
</dbReference>
<dbReference type="InterPro" id="IPR007298">
    <property type="entry name" value="Cu-R_lipoprotein_NlpE"/>
</dbReference>
<organism evidence="5 6">
    <name type="scientific">Oceanihabitans sediminis</name>
    <dbReference type="NCBI Taxonomy" id="1812012"/>
    <lineage>
        <taxon>Bacteria</taxon>
        <taxon>Pseudomonadati</taxon>
        <taxon>Bacteroidota</taxon>
        <taxon>Flavobacteriia</taxon>
        <taxon>Flavobacteriales</taxon>
        <taxon>Flavobacteriaceae</taxon>
        <taxon>Oceanihabitans</taxon>
    </lineage>
</organism>
<name>A0A368P8V9_9FLAO</name>
<accession>A0A368P8V9</accession>
<dbReference type="Proteomes" id="UP000252249">
    <property type="component" value="Unassembled WGS sequence"/>
</dbReference>
<dbReference type="Gene3D" id="2.40.128.270">
    <property type="match status" value="1"/>
</dbReference>
<dbReference type="PANTHER" id="PTHR35535:SF1">
    <property type="entry name" value="HEAT SHOCK PROTEIN HSLJ"/>
    <property type="match status" value="1"/>
</dbReference>
<evidence type="ECO:0000256" key="2">
    <source>
        <dbReference type="SAM" id="MobiDB-lite"/>
    </source>
</evidence>
<evidence type="ECO:0000313" key="6">
    <source>
        <dbReference type="Proteomes" id="UP000252249"/>
    </source>
</evidence>
<dbReference type="AlphaFoldDB" id="A0A368P8V9"/>
<feature type="chain" id="PRO_5016951283" evidence="3">
    <location>
        <begin position="24"/>
        <end position="261"/>
    </location>
</feature>
<comment type="caution">
    <text evidence="5">The sequence shown here is derived from an EMBL/GenBank/DDBJ whole genome shotgun (WGS) entry which is preliminary data.</text>
</comment>
<evidence type="ECO:0000256" key="1">
    <source>
        <dbReference type="SAM" id="Coils"/>
    </source>
</evidence>
<keyword evidence="3" id="KW-0732">Signal</keyword>
<protein>
    <submittedName>
        <fullName evidence="5">META domain-containing protein</fullName>
    </submittedName>
</protein>
<feature type="region of interest" description="Disordered" evidence="2">
    <location>
        <begin position="25"/>
        <end position="44"/>
    </location>
</feature>
<dbReference type="EMBL" id="QPIG01000001">
    <property type="protein sequence ID" value="RCU58906.1"/>
    <property type="molecule type" value="Genomic_DNA"/>
</dbReference>
<keyword evidence="6" id="KW-1185">Reference proteome</keyword>
<dbReference type="PANTHER" id="PTHR35535">
    <property type="entry name" value="HEAT SHOCK PROTEIN HSLJ"/>
    <property type="match status" value="1"/>
</dbReference>
<reference evidence="5 6" key="1">
    <citation type="submission" date="2018-07" db="EMBL/GenBank/DDBJ databases">
        <title>Oceanihabitans testaceum sp. nov., isolated from marine sediment.</title>
        <authorList>
            <person name="Li C.-M."/>
        </authorList>
    </citation>
    <scope>NUCLEOTIDE SEQUENCE [LARGE SCALE GENOMIC DNA]</scope>
    <source>
        <strain evidence="5 6">S9-10</strain>
    </source>
</reference>
<dbReference type="Pfam" id="PF03724">
    <property type="entry name" value="META"/>
    <property type="match status" value="1"/>
</dbReference>
<proteinExistence type="predicted"/>